<keyword evidence="1" id="KW-1133">Transmembrane helix</keyword>
<accession>A0A7S2XC92</accession>
<evidence type="ECO:0000256" key="1">
    <source>
        <dbReference type="SAM" id="Phobius"/>
    </source>
</evidence>
<organism evidence="2">
    <name type="scientific">Lotharella oceanica</name>
    <dbReference type="NCBI Taxonomy" id="641309"/>
    <lineage>
        <taxon>Eukaryota</taxon>
        <taxon>Sar</taxon>
        <taxon>Rhizaria</taxon>
        <taxon>Cercozoa</taxon>
        <taxon>Chlorarachniophyceae</taxon>
        <taxon>Lotharella</taxon>
    </lineage>
</organism>
<reference evidence="2" key="1">
    <citation type="submission" date="2021-01" db="EMBL/GenBank/DDBJ databases">
        <authorList>
            <person name="Corre E."/>
            <person name="Pelletier E."/>
            <person name="Niang G."/>
            <person name="Scheremetjew M."/>
            <person name="Finn R."/>
            <person name="Kale V."/>
            <person name="Holt S."/>
            <person name="Cochrane G."/>
            <person name="Meng A."/>
            <person name="Brown T."/>
            <person name="Cohen L."/>
        </authorList>
    </citation>
    <scope>NUCLEOTIDE SEQUENCE</scope>
    <source>
        <strain evidence="2">CCMP622</strain>
    </source>
</reference>
<dbReference type="AlphaFoldDB" id="A0A7S2XC92"/>
<gene>
    <name evidence="2" type="ORF">LSP00402_LOCUS8668</name>
</gene>
<proteinExistence type="predicted"/>
<keyword evidence="1" id="KW-0812">Transmembrane</keyword>
<name>A0A7S2XC92_9EUKA</name>
<sequence>MEGLQDKLALTHAKTQKGKKESVVYYLILLVSFVLLITFYSVQEVTIKEQNDTGGDGCTMNKHSFHSTLGSVKNLPGDGDCYENIYKTINQTHYMNFAIETICTQCTTSPYEHNMVFQPTYIDGDGVSVTVYLIGSFFSTSSIVEIKSGEFARCPQAGGPATYANAICCTGTSAPGFTNPSSTDTSFNAKKCPTLESIKPNLFAANEHADTFSSISSATYLQNLQNALTNSLDSTVKGICRVATDHATYTCERKIPPSPISIIITALTLLMTLASMVHGIFANIYGPEAEDADAVTTMDKSSMDKSSMELKASSP</sequence>
<feature type="transmembrane region" description="Helical" evidence="1">
    <location>
        <begin position="23"/>
        <end position="42"/>
    </location>
</feature>
<feature type="transmembrane region" description="Helical" evidence="1">
    <location>
        <begin position="260"/>
        <end position="281"/>
    </location>
</feature>
<protein>
    <submittedName>
        <fullName evidence="2">Uncharacterized protein</fullName>
    </submittedName>
</protein>
<evidence type="ECO:0000313" key="2">
    <source>
        <dbReference type="EMBL" id="CAD9761434.1"/>
    </source>
</evidence>
<keyword evidence="1" id="KW-0472">Membrane</keyword>
<dbReference type="EMBL" id="HBHP01013850">
    <property type="protein sequence ID" value="CAD9761434.1"/>
    <property type="molecule type" value="Transcribed_RNA"/>
</dbReference>